<dbReference type="Pfam" id="PF10354">
    <property type="entry name" value="BMT5-like"/>
    <property type="match status" value="1"/>
</dbReference>
<evidence type="ECO:0000259" key="1">
    <source>
        <dbReference type="Pfam" id="PF10354"/>
    </source>
</evidence>
<accession>A0A5A7PM92</accession>
<organism evidence="2 3">
    <name type="scientific">Striga asiatica</name>
    <name type="common">Asiatic witchweed</name>
    <name type="synonym">Buchnera asiatica</name>
    <dbReference type="NCBI Taxonomy" id="4170"/>
    <lineage>
        <taxon>Eukaryota</taxon>
        <taxon>Viridiplantae</taxon>
        <taxon>Streptophyta</taxon>
        <taxon>Embryophyta</taxon>
        <taxon>Tracheophyta</taxon>
        <taxon>Spermatophyta</taxon>
        <taxon>Magnoliopsida</taxon>
        <taxon>eudicotyledons</taxon>
        <taxon>Gunneridae</taxon>
        <taxon>Pentapetalae</taxon>
        <taxon>asterids</taxon>
        <taxon>lamiids</taxon>
        <taxon>Lamiales</taxon>
        <taxon>Orobanchaceae</taxon>
        <taxon>Buchnereae</taxon>
        <taxon>Striga</taxon>
    </lineage>
</organism>
<dbReference type="PANTHER" id="PTHR11538">
    <property type="entry name" value="PHENYLALANYL-TRNA SYNTHETASE"/>
    <property type="match status" value="1"/>
</dbReference>
<gene>
    <name evidence="2" type="ORF">STAS_09844</name>
</gene>
<dbReference type="GO" id="GO:0070475">
    <property type="term" value="P:rRNA base methylation"/>
    <property type="evidence" value="ECO:0007669"/>
    <property type="project" value="InterPro"/>
</dbReference>
<feature type="domain" description="25S rRNA (uridine-N(3))-methyltransferase BMT5-like" evidence="1">
    <location>
        <begin position="19"/>
        <end position="185"/>
    </location>
</feature>
<proteinExistence type="predicted"/>
<dbReference type="GO" id="GO:0070042">
    <property type="term" value="F:rRNA (uridine-N3-)-methyltransferase activity"/>
    <property type="evidence" value="ECO:0007669"/>
    <property type="project" value="InterPro"/>
</dbReference>
<dbReference type="AlphaFoldDB" id="A0A5A7PM92"/>
<evidence type="ECO:0000313" key="3">
    <source>
        <dbReference type="Proteomes" id="UP000325081"/>
    </source>
</evidence>
<keyword evidence="3" id="KW-1185">Reference proteome</keyword>
<sequence length="209" mass="23775">PQMEEIKWIKHYSSNHKILLVGEGDFSFAASLASAFGNASNMTATSLDSEVMLEIKHPTAAANLGLLKSKGCTIIHEVNACTMSRHPQLEHMEFDRIVFNFPHAGYTNYSEHNYIQICLHKEVVRGFFKSAYQMVSAVGEVHVTHKTAYPFSAWEIKKLAEGAEFKLIEEVKFHIYEYRGYQNKRGDGDRSNSTFPIGECSTFKFAKYY</sequence>
<feature type="non-terminal residue" evidence="2">
    <location>
        <position position="1"/>
    </location>
</feature>
<dbReference type="Proteomes" id="UP000325081">
    <property type="component" value="Unassembled WGS sequence"/>
</dbReference>
<evidence type="ECO:0000313" key="2">
    <source>
        <dbReference type="EMBL" id="GER33692.1"/>
    </source>
</evidence>
<name>A0A5A7PM92_STRAF</name>
<dbReference type="OrthoDB" id="273345at2759"/>
<dbReference type="PANTHER" id="PTHR11538:SF89">
    <property type="entry name" value="PROTEIN, PUTATIVE (DUF2431)-RELATED"/>
    <property type="match status" value="1"/>
</dbReference>
<dbReference type="GO" id="GO:0005737">
    <property type="term" value="C:cytoplasm"/>
    <property type="evidence" value="ECO:0007669"/>
    <property type="project" value="TreeGrafter"/>
</dbReference>
<comment type="caution">
    <text evidence="2">The sequence shown here is derived from an EMBL/GenBank/DDBJ whole genome shotgun (WGS) entry which is preliminary data.</text>
</comment>
<dbReference type="EMBL" id="BKCP01004774">
    <property type="protein sequence ID" value="GER33692.1"/>
    <property type="molecule type" value="Genomic_DNA"/>
</dbReference>
<protein>
    <recommendedName>
        <fullName evidence="1">25S rRNA (uridine-N(3))-methyltransferase BMT5-like domain-containing protein</fullName>
    </recommendedName>
</protein>
<reference evidence="3" key="1">
    <citation type="journal article" date="2019" name="Curr. Biol.">
        <title>Genome Sequence of Striga asiatica Provides Insight into the Evolution of Plant Parasitism.</title>
        <authorList>
            <person name="Yoshida S."/>
            <person name="Kim S."/>
            <person name="Wafula E.K."/>
            <person name="Tanskanen J."/>
            <person name="Kim Y.M."/>
            <person name="Honaas L."/>
            <person name="Yang Z."/>
            <person name="Spallek T."/>
            <person name="Conn C.E."/>
            <person name="Ichihashi Y."/>
            <person name="Cheong K."/>
            <person name="Cui S."/>
            <person name="Der J.P."/>
            <person name="Gundlach H."/>
            <person name="Jiao Y."/>
            <person name="Hori C."/>
            <person name="Ishida J.K."/>
            <person name="Kasahara H."/>
            <person name="Kiba T."/>
            <person name="Kim M.S."/>
            <person name="Koo N."/>
            <person name="Laohavisit A."/>
            <person name="Lee Y.H."/>
            <person name="Lumba S."/>
            <person name="McCourt P."/>
            <person name="Mortimer J.C."/>
            <person name="Mutuku J.M."/>
            <person name="Nomura T."/>
            <person name="Sasaki-Sekimoto Y."/>
            <person name="Seto Y."/>
            <person name="Wang Y."/>
            <person name="Wakatake T."/>
            <person name="Sakakibara H."/>
            <person name="Demura T."/>
            <person name="Yamaguchi S."/>
            <person name="Yoneyama K."/>
            <person name="Manabe R.I."/>
            <person name="Nelson D.C."/>
            <person name="Schulman A.H."/>
            <person name="Timko M.P."/>
            <person name="dePamphilis C.W."/>
            <person name="Choi D."/>
            <person name="Shirasu K."/>
        </authorList>
    </citation>
    <scope>NUCLEOTIDE SEQUENCE [LARGE SCALE GENOMIC DNA]</scope>
    <source>
        <strain evidence="3">cv. UVA1</strain>
    </source>
</reference>
<dbReference type="InterPro" id="IPR019446">
    <property type="entry name" value="BMT5-like"/>
</dbReference>